<dbReference type="Proteomes" id="UP001331936">
    <property type="component" value="Unassembled WGS sequence"/>
</dbReference>
<comment type="caution">
    <text evidence="1">The sequence shown here is derived from an EMBL/GenBank/DDBJ whole genome shotgun (WGS) entry which is preliminary data.</text>
</comment>
<dbReference type="EMBL" id="JAUZMZ010000057">
    <property type="protein sequence ID" value="MEE2032836.1"/>
    <property type="molecule type" value="Genomic_DNA"/>
</dbReference>
<protein>
    <submittedName>
        <fullName evidence="1">DUF2771 domain-containing protein</fullName>
    </submittedName>
</protein>
<proteinExistence type="predicted"/>
<dbReference type="RefSeq" id="WP_330152255.1">
    <property type="nucleotide sequence ID" value="NZ_JAUZMZ010000057.1"/>
</dbReference>
<organism evidence="1 2">
    <name type="scientific">Rhodococcus chondri</name>
    <dbReference type="NCBI Taxonomy" id="3065941"/>
    <lineage>
        <taxon>Bacteria</taxon>
        <taxon>Bacillati</taxon>
        <taxon>Actinomycetota</taxon>
        <taxon>Actinomycetes</taxon>
        <taxon>Mycobacteriales</taxon>
        <taxon>Nocardiaceae</taxon>
        <taxon>Rhodococcus</taxon>
    </lineage>
</organism>
<keyword evidence="2" id="KW-1185">Reference proteome</keyword>
<sequence length="164" mass="17629">MTLQARTKLTIALVVAALVVVAAGLAAVVWKLVDNAEPKRPTITAYAHGQTVTADPTQHCNINLEECVENPITRIDVPAGYPLQLSLPPEITDAPWRLIAVYGDRRSGQTFLDGVMFEPGQQRAVTVPSDPSTQLLGIEIQLPSAVVDEAGEPIAHAVWAIQTF</sequence>
<dbReference type="Pfam" id="PF10969">
    <property type="entry name" value="DUF2771"/>
    <property type="match status" value="1"/>
</dbReference>
<gene>
    <name evidence="1" type="ORF">Q8814_12045</name>
</gene>
<name>A0ABU7JS25_9NOCA</name>
<accession>A0ABU7JS25</accession>
<reference evidence="1 2" key="1">
    <citation type="submission" date="2023-08" db="EMBL/GenBank/DDBJ databases">
        <authorList>
            <person name="Girao M."/>
            <person name="Carvalho M.F."/>
        </authorList>
    </citation>
    <scope>NUCLEOTIDE SEQUENCE [LARGE SCALE GENOMIC DNA]</scope>
    <source>
        <strain evidence="1 2">CC-R104</strain>
    </source>
</reference>
<evidence type="ECO:0000313" key="1">
    <source>
        <dbReference type="EMBL" id="MEE2032836.1"/>
    </source>
</evidence>
<dbReference type="InterPro" id="IPR024495">
    <property type="entry name" value="DUF2771"/>
</dbReference>
<evidence type="ECO:0000313" key="2">
    <source>
        <dbReference type="Proteomes" id="UP001331936"/>
    </source>
</evidence>